<gene>
    <name evidence="1" type="ORF">CCR75_001896</name>
</gene>
<dbReference type="Proteomes" id="UP000294530">
    <property type="component" value="Unassembled WGS sequence"/>
</dbReference>
<dbReference type="AlphaFoldDB" id="A0A976FHI1"/>
<reference evidence="1 2" key="1">
    <citation type="journal article" date="2021" name="Genome Biol.">
        <title>AFLAP: assembly-free linkage analysis pipeline using k-mers from genome sequencing data.</title>
        <authorList>
            <person name="Fletcher K."/>
            <person name="Zhang L."/>
            <person name="Gil J."/>
            <person name="Han R."/>
            <person name="Cavanaugh K."/>
            <person name="Michelmore R."/>
        </authorList>
    </citation>
    <scope>NUCLEOTIDE SEQUENCE [LARGE SCALE GENOMIC DNA]</scope>
    <source>
        <strain evidence="1 2">SF5</strain>
    </source>
</reference>
<accession>A0A976FHI1</accession>
<organism evidence="1 2">
    <name type="scientific">Bremia lactucae</name>
    <name type="common">Lettuce downy mildew</name>
    <dbReference type="NCBI Taxonomy" id="4779"/>
    <lineage>
        <taxon>Eukaryota</taxon>
        <taxon>Sar</taxon>
        <taxon>Stramenopiles</taxon>
        <taxon>Oomycota</taxon>
        <taxon>Peronosporomycetes</taxon>
        <taxon>Peronosporales</taxon>
        <taxon>Peronosporaceae</taxon>
        <taxon>Bremia</taxon>
    </lineage>
</organism>
<proteinExistence type="predicted"/>
<dbReference type="RefSeq" id="XP_067816227.1">
    <property type="nucleotide sequence ID" value="XM_067959997.1"/>
</dbReference>
<comment type="caution">
    <text evidence="1">The sequence shown here is derived from an EMBL/GenBank/DDBJ whole genome shotgun (WGS) entry which is preliminary data.</text>
</comment>
<name>A0A976FHI1_BRELC</name>
<dbReference type="KEGG" id="blac:94345668"/>
<sequence length="93" mass="10776">MPDCSSLNTWTASKLQRFREGKFFRSATTLSCRQRFLIEYCMQSPQQVLAIFVYVQYCLLPMLPVALASGNFVPHRAAEMLLNHHRPDHTTTR</sequence>
<dbReference type="EMBL" id="SHOA02000014">
    <property type="protein sequence ID" value="TDH66728.1"/>
    <property type="molecule type" value="Genomic_DNA"/>
</dbReference>
<evidence type="ECO:0000313" key="1">
    <source>
        <dbReference type="EMBL" id="TDH66728.1"/>
    </source>
</evidence>
<evidence type="ECO:0000313" key="2">
    <source>
        <dbReference type="Proteomes" id="UP000294530"/>
    </source>
</evidence>
<dbReference type="GeneID" id="94345668"/>
<keyword evidence="2" id="KW-1185">Reference proteome</keyword>
<protein>
    <submittedName>
        <fullName evidence="1">Uncharacterized protein</fullName>
    </submittedName>
</protein>